<accession>A0A9W8A718</accession>
<dbReference type="AlphaFoldDB" id="A0A9W8A718"/>
<evidence type="ECO:0000313" key="2">
    <source>
        <dbReference type="Proteomes" id="UP001150538"/>
    </source>
</evidence>
<keyword evidence="2" id="KW-1185">Reference proteome</keyword>
<sequence length="507" mass="58269">MNIPEADLPKMSYQSKYGHICPLINGTVSQDVLEDQRFVHCVGRENVMFKSDDYIIPGSMMVTELSINNGTLVYSLAEDSFRFRMAPIPDSPYCNRKEREIKRLHSIEGPYLGDYNGDRVKQSSLVFLPAETTNSIDILNSQGWFDSGVFIFKLHLIKKDVKTRNSQNSAKNDESDKPVVVSEDWRRIQLLGYRVTMGDLRDLRNLNEYKLMHQKPIVLQTPLTTVVYFPATDIVLTVDTKWKKDLNGNYYQEHEPKAYEVPFTSALGESALSHIDVDDTGSVLVMRTTDDDLAILRRSLSPDQNVFDYRSFVTTPENFKDIKPIIRNSEAVKEGKPLKPPKNMLTNWKEWQMWFENVDIQQSSPWTDGMIVNEFGPMVNIIRVQDQANKGGLSSNKQHISSTRFVRIRNKDLTGATNKKINVGANNPIMNMLYSGEDRNSENGSDESTLFLISVNKDSKTKVWILNNESINNKHAVWQFFVNRWGYALQMIFIIFACIYNEQRWPS</sequence>
<proteinExistence type="predicted"/>
<dbReference type="Proteomes" id="UP001150538">
    <property type="component" value="Unassembled WGS sequence"/>
</dbReference>
<dbReference type="EMBL" id="JANBPU010000013">
    <property type="protein sequence ID" value="KAJ1920484.1"/>
    <property type="molecule type" value="Genomic_DNA"/>
</dbReference>
<name>A0A9W8A718_9FUNG</name>
<dbReference type="OrthoDB" id="5596089at2759"/>
<gene>
    <name evidence="1" type="ORF">H4219_001321</name>
</gene>
<organism evidence="1 2">
    <name type="scientific">Mycoemilia scoparia</name>
    <dbReference type="NCBI Taxonomy" id="417184"/>
    <lineage>
        <taxon>Eukaryota</taxon>
        <taxon>Fungi</taxon>
        <taxon>Fungi incertae sedis</taxon>
        <taxon>Zoopagomycota</taxon>
        <taxon>Kickxellomycotina</taxon>
        <taxon>Kickxellomycetes</taxon>
        <taxon>Kickxellales</taxon>
        <taxon>Kickxellaceae</taxon>
        <taxon>Mycoemilia</taxon>
    </lineage>
</organism>
<reference evidence="1" key="1">
    <citation type="submission" date="2022-07" db="EMBL/GenBank/DDBJ databases">
        <title>Phylogenomic reconstructions and comparative analyses of Kickxellomycotina fungi.</title>
        <authorList>
            <person name="Reynolds N.K."/>
            <person name="Stajich J.E."/>
            <person name="Barry K."/>
            <person name="Grigoriev I.V."/>
            <person name="Crous P."/>
            <person name="Smith M.E."/>
        </authorList>
    </citation>
    <scope>NUCLEOTIDE SEQUENCE</scope>
    <source>
        <strain evidence="1">NBRC 100468</strain>
    </source>
</reference>
<comment type="caution">
    <text evidence="1">The sequence shown here is derived from an EMBL/GenBank/DDBJ whole genome shotgun (WGS) entry which is preliminary data.</text>
</comment>
<evidence type="ECO:0000313" key="1">
    <source>
        <dbReference type="EMBL" id="KAJ1920484.1"/>
    </source>
</evidence>
<protein>
    <submittedName>
        <fullName evidence="1">Uncharacterized protein</fullName>
    </submittedName>
</protein>